<dbReference type="KEGG" id="pda:120113288"/>
<dbReference type="InterPro" id="IPR043573">
    <property type="entry name" value="Fig4-like"/>
</dbReference>
<dbReference type="GO" id="GO:0046856">
    <property type="term" value="P:phosphatidylinositol dephosphorylation"/>
    <property type="evidence" value="ECO:0007669"/>
    <property type="project" value="InterPro"/>
</dbReference>
<name>A0A8B9B386_PHODC</name>
<evidence type="ECO:0000313" key="3">
    <source>
        <dbReference type="RefSeq" id="XP_038990269.1"/>
    </source>
</evidence>
<dbReference type="PANTHER" id="PTHR45738:SF3">
    <property type="entry name" value="OS03G0182400 PROTEIN"/>
    <property type="match status" value="1"/>
</dbReference>
<gene>
    <name evidence="3" type="primary">LOC120113288</name>
</gene>
<dbReference type="Proteomes" id="UP000228380">
    <property type="component" value="Chromosome 15"/>
</dbReference>
<protein>
    <submittedName>
        <fullName evidence="3">Phosphoinositide phosphatase SAC2-like</fullName>
    </submittedName>
</protein>
<reference evidence="3" key="2">
    <citation type="submission" date="2025-08" db="UniProtKB">
        <authorList>
            <consortium name="RefSeq"/>
        </authorList>
    </citation>
    <scope>IDENTIFICATION</scope>
    <source>
        <tissue evidence="3">Young leaves</tissue>
    </source>
</reference>
<proteinExistence type="predicted"/>
<dbReference type="OrthoDB" id="606704at2759"/>
<organism evidence="2 3">
    <name type="scientific">Phoenix dactylifera</name>
    <name type="common">Date palm</name>
    <dbReference type="NCBI Taxonomy" id="42345"/>
    <lineage>
        <taxon>Eukaryota</taxon>
        <taxon>Viridiplantae</taxon>
        <taxon>Streptophyta</taxon>
        <taxon>Embryophyta</taxon>
        <taxon>Tracheophyta</taxon>
        <taxon>Spermatophyta</taxon>
        <taxon>Magnoliopsida</taxon>
        <taxon>Liliopsida</taxon>
        <taxon>Arecaceae</taxon>
        <taxon>Coryphoideae</taxon>
        <taxon>Phoeniceae</taxon>
        <taxon>Phoenix</taxon>
    </lineage>
</organism>
<dbReference type="GeneID" id="120113288"/>
<dbReference type="PANTHER" id="PTHR45738">
    <property type="entry name" value="POLYPHOSPHOINOSITIDE PHOSPHATASE"/>
    <property type="match status" value="1"/>
</dbReference>
<keyword evidence="2" id="KW-1185">Reference proteome</keyword>
<dbReference type="GO" id="GO:0043813">
    <property type="term" value="F:phosphatidylinositol-3,5-bisphosphate 5-phosphatase activity"/>
    <property type="evidence" value="ECO:0007669"/>
    <property type="project" value="InterPro"/>
</dbReference>
<reference evidence="2" key="1">
    <citation type="journal article" date="2019" name="Nat. Commun.">
        <title>Genome-wide association mapping of date palm fruit traits.</title>
        <authorList>
            <person name="Hazzouri K.M."/>
            <person name="Gros-Balthazard M."/>
            <person name="Flowers J.M."/>
            <person name="Copetti D."/>
            <person name="Lemansour A."/>
            <person name="Lebrun M."/>
            <person name="Masmoudi K."/>
            <person name="Ferrand S."/>
            <person name="Dhar M.I."/>
            <person name="Fresquez Z.A."/>
            <person name="Rosas U."/>
            <person name="Zhang J."/>
            <person name="Talag J."/>
            <person name="Lee S."/>
            <person name="Kudrna D."/>
            <person name="Powell R.F."/>
            <person name="Leitch I.J."/>
            <person name="Krueger R.R."/>
            <person name="Wing R.A."/>
            <person name="Amiri K.M.A."/>
            <person name="Purugganan M.D."/>
        </authorList>
    </citation>
    <scope>NUCLEOTIDE SEQUENCE [LARGE SCALE GENOMIC DNA]</scope>
    <source>
        <strain evidence="2">cv. Khalas</strain>
    </source>
</reference>
<evidence type="ECO:0000256" key="1">
    <source>
        <dbReference type="ARBA" id="ARBA00022801"/>
    </source>
</evidence>
<dbReference type="RefSeq" id="XP_038990269.1">
    <property type="nucleotide sequence ID" value="XM_039134341.1"/>
</dbReference>
<evidence type="ECO:0000313" key="2">
    <source>
        <dbReference type="Proteomes" id="UP000228380"/>
    </source>
</evidence>
<accession>A0A8B9B386</accession>
<keyword evidence="1" id="KW-0378">Hydrolase</keyword>
<dbReference type="AlphaFoldDB" id="A0A8B9B386"/>
<sequence>MGFLNRGYARVLDRTASESEVEWDWSAAAAAEAEADAGSGYLQKFGLYETVSKFYMVGRDKSRRLWRVLTIDRLEPCGLNISEDPTVYSEIECYDMLNRIHDGNKSTGGLKFVTRCYGIVGFFKFLGPYYMLLITRRRKIGTICGHAVFAVAKSETIALPHSTVGSDIANSKDENRFLVYSECEKCVMSLVFLMDAVIISVKQVCHTVSRNVILLNFYSSCLSISFCDRPSKLMRNSVSD</sequence>